<dbReference type="AlphaFoldDB" id="A0A255Z5J9"/>
<reference evidence="2 3" key="1">
    <citation type="submission" date="2017-07" db="EMBL/GenBank/DDBJ databases">
        <title>Niveispirillum cyanobacteriorum sp. nov., isolated from cyanobacterial aggregates in a eutrophic lake.</title>
        <authorList>
            <person name="Cai H."/>
        </authorList>
    </citation>
    <scope>NUCLEOTIDE SEQUENCE [LARGE SCALE GENOMIC DNA]</scope>
    <source>
        <strain evidence="3">TH1-14</strain>
    </source>
</reference>
<dbReference type="EMBL" id="NOXU01000020">
    <property type="protein sequence ID" value="OYQ36807.1"/>
    <property type="molecule type" value="Genomic_DNA"/>
</dbReference>
<proteinExistence type="predicted"/>
<keyword evidence="3" id="KW-1185">Reference proteome</keyword>
<accession>A0A255Z5J9</accession>
<feature type="signal peptide" evidence="1">
    <location>
        <begin position="1"/>
        <end position="31"/>
    </location>
</feature>
<protein>
    <recommendedName>
        <fullName evidence="4">DUF4402 domain-containing protein</fullName>
    </recommendedName>
</protein>
<keyword evidence="1" id="KW-0732">Signal</keyword>
<organism evidence="2 3">
    <name type="scientific">Niveispirillum lacus</name>
    <dbReference type="NCBI Taxonomy" id="1981099"/>
    <lineage>
        <taxon>Bacteria</taxon>
        <taxon>Pseudomonadati</taxon>
        <taxon>Pseudomonadota</taxon>
        <taxon>Alphaproteobacteria</taxon>
        <taxon>Rhodospirillales</taxon>
        <taxon>Azospirillaceae</taxon>
        <taxon>Niveispirillum</taxon>
    </lineage>
</organism>
<sequence length="177" mass="17514">MMGRGPAMPRFLTRLPVLLASALLWAAPSLAADPDVVLDQGLSFGSVVHSGAGTVTVDTDGRAAYSGGVEPFRQGPMPREGRAVVGGDPGQAVTISVAGGGGTAALGAWTIDGLVVAVDGVQAPVAERSATGGVTVSLSPIPGAVAEVRIGGRLAIPSSQVDPGTMVGTVIVEATYE</sequence>
<evidence type="ECO:0008006" key="4">
    <source>
        <dbReference type="Google" id="ProtNLM"/>
    </source>
</evidence>
<evidence type="ECO:0000256" key="1">
    <source>
        <dbReference type="SAM" id="SignalP"/>
    </source>
</evidence>
<dbReference type="Proteomes" id="UP000216998">
    <property type="component" value="Unassembled WGS sequence"/>
</dbReference>
<evidence type="ECO:0000313" key="3">
    <source>
        <dbReference type="Proteomes" id="UP000216998"/>
    </source>
</evidence>
<comment type="caution">
    <text evidence="2">The sequence shown here is derived from an EMBL/GenBank/DDBJ whole genome shotgun (WGS) entry which is preliminary data.</text>
</comment>
<dbReference type="Pfam" id="PF14352">
    <property type="entry name" value="DUF4402"/>
    <property type="match status" value="1"/>
</dbReference>
<gene>
    <name evidence="2" type="ORF">CHU95_03280</name>
</gene>
<evidence type="ECO:0000313" key="2">
    <source>
        <dbReference type="EMBL" id="OYQ36807.1"/>
    </source>
</evidence>
<dbReference type="InterPro" id="IPR025514">
    <property type="entry name" value="DUF4402"/>
</dbReference>
<name>A0A255Z5J9_9PROT</name>
<feature type="chain" id="PRO_5012174580" description="DUF4402 domain-containing protein" evidence="1">
    <location>
        <begin position="32"/>
        <end position="177"/>
    </location>
</feature>